<evidence type="ECO:0000256" key="1">
    <source>
        <dbReference type="SAM" id="MobiDB-lite"/>
    </source>
</evidence>
<feature type="non-terminal residue" evidence="2">
    <location>
        <position position="1"/>
    </location>
</feature>
<sequence>SITAKVESWTIVSHHKKKMKQDLSKHGPMKPTNSMQQTIEKHSPSSAIPSQMESSSQEALGQIPTGQKPSPKHMGNALSPPANFRPVTTLNMSPNTSDNDPSFNEQKPMDKDHCPPKDHPPSNPTLPTYTNSPTHVPITLDTVQNHLPYLPSMNYEVTSTKPLPLGQHLDYNLSNNTKNNGSLITTTNRFSSLETNSPSHQAPPKISLELNQNTHLVTTSAAKINVLINEPSNINSPVVSSLNQPSFLRPSHDNLAANKRDINTNTNSNNTATKNAKTPKQSSQEKHENKKERLDQGTTPKIQPHLQPASNNSTTTPATNTIHNLTNTTKPYPPELVGTGSNGTRIEHEPKDQWRGHNHTNRGPMLLGSNNIGRHENCYEEHNKQPLDTSCSNLSPRNAITMDTPCMAESTMEPYPTVQPPQHTLTPLPKHPTSPK</sequence>
<gene>
    <name evidence="2" type="ORF">A4A49_61081</name>
</gene>
<feature type="compositionally biased region" description="Basic and acidic residues" evidence="1">
    <location>
        <begin position="345"/>
        <end position="355"/>
    </location>
</feature>
<feature type="compositionally biased region" description="Polar residues" evidence="1">
    <location>
        <begin position="86"/>
        <end position="105"/>
    </location>
</feature>
<name>A0A1J6J8J6_NICAT</name>
<feature type="non-terminal residue" evidence="2">
    <location>
        <position position="436"/>
    </location>
</feature>
<protein>
    <submittedName>
        <fullName evidence="2">Uncharacterized protein</fullName>
    </submittedName>
</protein>
<dbReference type="Proteomes" id="UP000187609">
    <property type="component" value="Unassembled WGS sequence"/>
</dbReference>
<feature type="compositionally biased region" description="Basic and acidic residues" evidence="1">
    <location>
        <begin position="107"/>
        <end position="120"/>
    </location>
</feature>
<reference evidence="2" key="1">
    <citation type="submission" date="2016-11" db="EMBL/GenBank/DDBJ databases">
        <title>The genome of Nicotiana attenuata.</title>
        <authorList>
            <person name="Xu S."/>
            <person name="Brockmoeller T."/>
            <person name="Gaquerel E."/>
            <person name="Navarro A."/>
            <person name="Kuhl H."/>
            <person name="Gase K."/>
            <person name="Ling Z."/>
            <person name="Zhou W."/>
            <person name="Kreitzer C."/>
            <person name="Stanke M."/>
            <person name="Tang H."/>
            <person name="Lyons E."/>
            <person name="Pandey P."/>
            <person name="Pandey S.P."/>
            <person name="Timmermann B."/>
            <person name="Baldwin I.T."/>
        </authorList>
    </citation>
    <scope>NUCLEOTIDE SEQUENCE [LARGE SCALE GENOMIC DNA]</scope>
    <source>
        <strain evidence="2">UT</strain>
    </source>
</reference>
<feature type="compositionally biased region" description="Low complexity" evidence="1">
    <location>
        <begin position="308"/>
        <end position="321"/>
    </location>
</feature>
<feature type="compositionally biased region" description="Polar residues" evidence="1">
    <location>
        <begin position="31"/>
        <end position="68"/>
    </location>
</feature>
<dbReference type="Gramene" id="OIT08984">
    <property type="protein sequence ID" value="OIT08984"/>
    <property type="gene ID" value="A4A49_61081"/>
</dbReference>
<accession>A0A1J6J8J6</accession>
<comment type="caution">
    <text evidence="2">The sequence shown here is derived from an EMBL/GenBank/DDBJ whole genome shotgun (WGS) entry which is preliminary data.</text>
</comment>
<feature type="region of interest" description="Disordered" evidence="1">
    <location>
        <begin position="1"/>
        <end position="136"/>
    </location>
</feature>
<organism evidence="2 3">
    <name type="scientific">Nicotiana attenuata</name>
    <name type="common">Coyote tobacco</name>
    <dbReference type="NCBI Taxonomy" id="49451"/>
    <lineage>
        <taxon>Eukaryota</taxon>
        <taxon>Viridiplantae</taxon>
        <taxon>Streptophyta</taxon>
        <taxon>Embryophyta</taxon>
        <taxon>Tracheophyta</taxon>
        <taxon>Spermatophyta</taxon>
        <taxon>Magnoliopsida</taxon>
        <taxon>eudicotyledons</taxon>
        <taxon>Gunneridae</taxon>
        <taxon>Pentapetalae</taxon>
        <taxon>asterids</taxon>
        <taxon>lamiids</taxon>
        <taxon>Solanales</taxon>
        <taxon>Solanaceae</taxon>
        <taxon>Nicotianoideae</taxon>
        <taxon>Nicotianeae</taxon>
        <taxon>Nicotiana</taxon>
    </lineage>
</organism>
<keyword evidence="3" id="KW-1185">Reference proteome</keyword>
<feature type="compositionally biased region" description="Polar residues" evidence="1">
    <location>
        <begin position="125"/>
        <end position="134"/>
    </location>
</feature>
<evidence type="ECO:0000313" key="3">
    <source>
        <dbReference type="Proteomes" id="UP000187609"/>
    </source>
</evidence>
<feature type="compositionally biased region" description="Low complexity" evidence="1">
    <location>
        <begin position="263"/>
        <end position="278"/>
    </location>
</feature>
<dbReference type="AlphaFoldDB" id="A0A1J6J8J6"/>
<feature type="compositionally biased region" description="Basic and acidic residues" evidence="1">
    <location>
        <begin position="283"/>
        <end position="295"/>
    </location>
</feature>
<proteinExistence type="predicted"/>
<feature type="region of interest" description="Disordered" evidence="1">
    <location>
        <begin position="407"/>
        <end position="436"/>
    </location>
</feature>
<evidence type="ECO:0000313" key="2">
    <source>
        <dbReference type="EMBL" id="OIT08984.1"/>
    </source>
</evidence>
<feature type="region of interest" description="Disordered" evidence="1">
    <location>
        <begin position="258"/>
        <end position="365"/>
    </location>
</feature>
<dbReference type="EMBL" id="MJEQ01022867">
    <property type="protein sequence ID" value="OIT08984.1"/>
    <property type="molecule type" value="Genomic_DNA"/>
</dbReference>